<feature type="region of interest" description="Disordered" evidence="8">
    <location>
        <begin position="89"/>
        <end position="108"/>
    </location>
</feature>
<keyword evidence="5" id="KW-1133">Transmembrane helix</keyword>
<dbReference type="Proteomes" id="UP000811246">
    <property type="component" value="Chromosome 12"/>
</dbReference>
<keyword evidence="7" id="KW-0472">Membrane</keyword>
<evidence type="ECO:0000256" key="2">
    <source>
        <dbReference type="ARBA" id="ARBA00022676"/>
    </source>
</evidence>
<evidence type="ECO:0000256" key="1">
    <source>
        <dbReference type="ARBA" id="ARBA00004394"/>
    </source>
</evidence>
<evidence type="ECO:0008006" key="11">
    <source>
        <dbReference type="Google" id="ProtNLM"/>
    </source>
</evidence>
<comment type="subcellular location">
    <subcellularLocation>
        <location evidence="1">Golgi apparatus membrane</location>
    </subcellularLocation>
</comment>
<dbReference type="EMBL" id="CM031836">
    <property type="protein sequence ID" value="KAG6684879.1"/>
    <property type="molecule type" value="Genomic_DNA"/>
</dbReference>
<sequence length="124" mass="14484">MAARGCPHYRVIRDGCKAGNLKFAMNCSYVKDYEFVAIFDADFQPNLDFLKLTVPYFKNKGPWYSSMRQMEACKKSFTAQKRNRMCFRGEDEGRDRQRQTCHGKRESFEGGTWEEEKLRAVGTL</sequence>
<evidence type="ECO:0000256" key="7">
    <source>
        <dbReference type="ARBA" id="ARBA00023136"/>
    </source>
</evidence>
<evidence type="ECO:0000256" key="4">
    <source>
        <dbReference type="ARBA" id="ARBA00022692"/>
    </source>
</evidence>
<keyword evidence="2" id="KW-0328">Glycosyltransferase</keyword>
<evidence type="ECO:0000256" key="5">
    <source>
        <dbReference type="ARBA" id="ARBA00022989"/>
    </source>
</evidence>
<dbReference type="GO" id="GO:0000139">
    <property type="term" value="C:Golgi membrane"/>
    <property type="evidence" value="ECO:0007669"/>
    <property type="project" value="UniProtKB-SubCell"/>
</dbReference>
<dbReference type="PANTHER" id="PTHR32044">
    <property type="entry name" value="GLUCOMANNAN 4-BETA-MANNOSYLTRANSFERASE 9"/>
    <property type="match status" value="1"/>
</dbReference>
<name>A0A922IX60_CARIL</name>
<evidence type="ECO:0000313" key="9">
    <source>
        <dbReference type="EMBL" id="KAG6684879.1"/>
    </source>
</evidence>
<evidence type="ECO:0000256" key="3">
    <source>
        <dbReference type="ARBA" id="ARBA00022679"/>
    </source>
</evidence>
<keyword evidence="3" id="KW-0808">Transferase</keyword>
<evidence type="ECO:0000256" key="6">
    <source>
        <dbReference type="ARBA" id="ARBA00023034"/>
    </source>
</evidence>
<evidence type="ECO:0000313" key="10">
    <source>
        <dbReference type="Proteomes" id="UP000811246"/>
    </source>
</evidence>
<evidence type="ECO:0000256" key="8">
    <source>
        <dbReference type="SAM" id="MobiDB-lite"/>
    </source>
</evidence>
<organism evidence="9 10">
    <name type="scientific">Carya illinoinensis</name>
    <name type="common">Pecan</name>
    <dbReference type="NCBI Taxonomy" id="32201"/>
    <lineage>
        <taxon>Eukaryota</taxon>
        <taxon>Viridiplantae</taxon>
        <taxon>Streptophyta</taxon>
        <taxon>Embryophyta</taxon>
        <taxon>Tracheophyta</taxon>
        <taxon>Spermatophyta</taxon>
        <taxon>Magnoliopsida</taxon>
        <taxon>eudicotyledons</taxon>
        <taxon>Gunneridae</taxon>
        <taxon>Pentapetalae</taxon>
        <taxon>rosids</taxon>
        <taxon>fabids</taxon>
        <taxon>Fagales</taxon>
        <taxon>Juglandaceae</taxon>
        <taxon>Carya</taxon>
    </lineage>
</organism>
<dbReference type="AlphaFoldDB" id="A0A922IX60"/>
<dbReference type="PANTHER" id="PTHR32044:SF44">
    <property type="entry name" value="XYLOGLUCAN GLYCOSYLTRANSFERASE 12-RELATED"/>
    <property type="match status" value="1"/>
</dbReference>
<comment type="caution">
    <text evidence="9">The sequence shown here is derived from an EMBL/GenBank/DDBJ whole genome shotgun (WGS) entry which is preliminary data.</text>
</comment>
<protein>
    <recommendedName>
        <fullName evidence="11">Glycosyltransferase 2-like domain-containing protein</fullName>
    </recommendedName>
</protein>
<proteinExistence type="predicted"/>
<dbReference type="GO" id="GO:0016757">
    <property type="term" value="F:glycosyltransferase activity"/>
    <property type="evidence" value="ECO:0007669"/>
    <property type="project" value="UniProtKB-KW"/>
</dbReference>
<keyword evidence="4" id="KW-0812">Transmembrane</keyword>
<reference evidence="9" key="1">
    <citation type="submission" date="2021-01" db="EMBL/GenBank/DDBJ databases">
        <authorList>
            <person name="Lovell J.T."/>
            <person name="Bentley N."/>
            <person name="Bhattarai G."/>
            <person name="Jenkins J.W."/>
            <person name="Sreedasyam A."/>
            <person name="Alarcon Y."/>
            <person name="Bock C."/>
            <person name="Boston L."/>
            <person name="Carlson J."/>
            <person name="Cervantes K."/>
            <person name="Clermont K."/>
            <person name="Krom N."/>
            <person name="Kubenka K."/>
            <person name="Mamidi S."/>
            <person name="Mattison C."/>
            <person name="Monteros M."/>
            <person name="Pisani C."/>
            <person name="Plott C."/>
            <person name="Rajasekar S."/>
            <person name="Rhein H.S."/>
            <person name="Rohla C."/>
            <person name="Song M."/>
            <person name="Hilaire R.S."/>
            <person name="Shu S."/>
            <person name="Wells L."/>
            <person name="Wang X."/>
            <person name="Webber J."/>
            <person name="Heerema R.J."/>
            <person name="Klein P."/>
            <person name="Conner P."/>
            <person name="Grauke L."/>
            <person name="Grimwood J."/>
            <person name="Schmutz J."/>
            <person name="Randall J.J."/>
        </authorList>
    </citation>
    <scope>NUCLEOTIDE SEQUENCE</scope>
    <source>
        <tissue evidence="9">Leaf</tissue>
    </source>
</reference>
<keyword evidence="6" id="KW-0333">Golgi apparatus</keyword>
<gene>
    <name evidence="9" type="ORF">I3842_12G085200</name>
</gene>
<accession>A0A922IX60</accession>